<evidence type="ECO:0000256" key="1">
    <source>
        <dbReference type="SAM" id="Phobius"/>
    </source>
</evidence>
<dbReference type="EMBL" id="JACXTN010000001">
    <property type="protein sequence ID" value="MBD3709809.1"/>
    <property type="molecule type" value="Genomic_DNA"/>
</dbReference>
<dbReference type="Proteomes" id="UP000622731">
    <property type="component" value="Unassembled WGS sequence"/>
</dbReference>
<dbReference type="EMBL" id="JACXTE010000001">
    <property type="protein sequence ID" value="MBD3708579.1"/>
    <property type="molecule type" value="Genomic_DNA"/>
</dbReference>
<evidence type="ECO:0000313" key="2">
    <source>
        <dbReference type="EMBL" id="MBD3700931.1"/>
    </source>
</evidence>
<accession>A0A927DDN2</accession>
<keyword evidence="1" id="KW-1133">Transmembrane helix</keyword>
<dbReference type="Proteomes" id="UP000623974">
    <property type="component" value="Unassembled WGS sequence"/>
</dbReference>
<dbReference type="Proteomes" id="UP000631473">
    <property type="component" value="Unassembled WGS sequence"/>
</dbReference>
<keyword evidence="1" id="KW-0812">Transmembrane</keyword>
<evidence type="ECO:0000313" key="5">
    <source>
        <dbReference type="EMBL" id="MBD3708579.1"/>
    </source>
</evidence>
<dbReference type="Proteomes" id="UP000652007">
    <property type="component" value="Unassembled WGS sequence"/>
</dbReference>
<dbReference type="EMBL" id="JACXTI010000002">
    <property type="protein sequence ID" value="MBD3700931.1"/>
    <property type="molecule type" value="Genomic_DNA"/>
</dbReference>
<evidence type="ECO:0000313" key="8">
    <source>
        <dbReference type="EMBL" id="MBD3744214.1"/>
    </source>
</evidence>
<evidence type="ECO:0000313" key="7">
    <source>
        <dbReference type="EMBL" id="MBD3720433.1"/>
    </source>
</evidence>
<proteinExistence type="predicted"/>
<comment type="caution">
    <text evidence="4">The sequence shown here is derived from an EMBL/GenBank/DDBJ whole genome shotgun (WGS) entry which is preliminary data.</text>
</comment>
<feature type="transmembrane region" description="Helical" evidence="1">
    <location>
        <begin position="20"/>
        <end position="38"/>
    </location>
</feature>
<dbReference type="EMBL" id="JACXTF010000001">
    <property type="protein sequence ID" value="MBD3720433.1"/>
    <property type="molecule type" value="Genomic_DNA"/>
</dbReference>
<dbReference type="Proteomes" id="UP000616340">
    <property type="component" value="Unassembled WGS sequence"/>
</dbReference>
<gene>
    <name evidence="8" type="ORF">IE980_22760</name>
    <name evidence="3" type="ORF">IE986_27440</name>
    <name evidence="5" type="ORF">IE987_25555</name>
    <name evidence="7" type="ORF">IE988_26980</name>
    <name evidence="4" type="ORF">IE990_12265</name>
    <name evidence="2" type="ORF">IE991_11775</name>
    <name evidence="6" type="ORF">IE996_26160</name>
</gene>
<evidence type="ECO:0000313" key="3">
    <source>
        <dbReference type="EMBL" id="MBD3702682.1"/>
    </source>
</evidence>
<protein>
    <submittedName>
        <fullName evidence="4">Uncharacterized protein</fullName>
    </submittedName>
</protein>
<name>A0A927DDN2_KLEPN</name>
<dbReference type="EMBL" id="JACXSX010000001">
    <property type="protein sequence ID" value="MBD3744214.1"/>
    <property type="molecule type" value="Genomic_DNA"/>
</dbReference>
<sequence length="113" mass="12685">MMVSGRKILWRSIRLSGKVLLAIVGSLALALGISWLGVRYAGSLTAFRVWLDDAAPRLLVWRLALYGLIAGLWFQRVRLWLLQQTGNLAAVRRIEWLMAGMTLMVELNIYAGS</sequence>
<dbReference type="Proteomes" id="UP000655796">
    <property type="component" value="Unassembled WGS sequence"/>
</dbReference>
<organism evidence="4 9">
    <name type="scientific">Klebsiella pneumoniae</name>
    <dbReference type="NCBI Taxonomy" id="573"/>
    <lineage>
        <taxon>Bacteria</taxon>
        <taxon>Pseudomonadati</taxon>
        <taxon>Pseudomonadota</taxon>
        <taxon>Gammaproteobacteria</taxon>
        <taxon>Enterobacterales</taxon>
        <taxon>Enterobacteriaceae</taxon>
        <taxon>Klebsiella/Raoultella group</taxon>
        <taxon>Klebsiella</taxon>
        <taxon>Klebsiella pneumoniae complex</taxon>
    </lineage>
</organism>
<evidence type="ECO:0000313" key="9">
    <source>
        <dbReference type="Proteomes" id="UP000652007"/>
    </source>
</evidence>
<dbReference type="Proteomes" id="UP000657739">
    <property type="component" value="Unassembled WGS sequence"/>
</dbReference>
<dbReference type="EMBL" id="JACXTD010000003">
    <property type="protein sequence ID" value="MBD3702682.1"/>
    <property type="molecule type" value="Genomic_DNA"/>
</dbReference>
<dbReference type="EMBL" id="JACXTH010000001">
    <property type="protein sequence ID" value="MBD3704366.1"/>
    <property type="molecule type" value="Genomic_DNA"/>
</dbReference>
<evidence type="ECO:0000313" key="6">
    <source>
        <dbReference type="EMBL" id="MBD3709809.1"/>
    </source>
</evidence>
<feature type="transmembrane region" description="Helical" evidence="1">
    <location>
        <begin position="58"/>
        <end position="74"/>
    </location>
</feature>
<evidence type="ECO:0000313" key="4">
    <source>
        <dbReference type="EMBL" id="MBD3704366.1"/>
    </source>
</evidence>
<dbReference type="AlphaFoldDB" id="A0A927DDN2"/>
<reference evidence="4" key="1">
    <citation type="submission" date="2020-07" db="EMBL/GenBank/DDBJ databases">
        <title>Clinical and genomic characterization of carbapenemase-producing Enterobacterales causing secondary infections during the COVID-19 crisis at a New York City hospital.</title>
        <authorList>
            <person name="Gomez-Simmonds A."/>
            <person name="Annavajhala M.K."/>
            <person name="Uhlemann A.-C."/>
        </authorList>
    </citation>
    <scope>NUCLEOTIDE SEQUENCE</scope>
    <source>
        <strain evidence="8">KP1828</strain>
        <strain evidence="3">NK1590</strain>
        <strain evidence="5">NK1593</strain>
        <strain evidence="7">NK1594</strain>
        <strain evidence="4">NK1596</strain>
        <strain evidence="2">NK1597</strain>
        <strain evidence="6">NK1677</strain>
    </source>
</reference>
<keyword evidence="1" id="KW-0472">Membrane</keyword>